<evidence type="ECO:0000313" key="1">
    <source>
        <dbReference type="EMBL" id="QCG67313.1"/>
    </source>
</evidence>
<proteinExistence type="predicted"/>
<name>A0A3S0P5B7_PSEVE</name>
<dbReference type="EMBL" id="CP039631">
    <property type="protein sequence ID" value="QCG67313.1"/>
    <property type="molecule type" value="Genomic_DNA"/>
</dbReference>
<organism evidence="1 2">
    <name type="scientific">Pseudomonas veronii</name>
    <dbReference type="NCBI Taxonomy" id="76761"/>
    <lineage>
        <taxon>Bacteria</taxon>
        <taxon>Pseudomonadati</taxon>
        <taxon>Pseudomonadota</taxon>
        <taxon>Gammaproteobacteria</taxon>
        <taxon>Pseudomonadales</taxon>
        <taxon>Pseudomonadaceae</taxon>
        <taxon>Pseudomonas</taxon>
    </lineage>
</organism>
<dbReference type="AlphaFoldDB" id="A0A3S0P5B7"/>
<accession>A0A3S0P5B7</accession>
<gene>
    <name evidence="1" type="ORF">E4167_23280</name>
</gene>
<dbReference type="RefSeq" id="WP_126588732.1">
    <property type="nucleotide sequence ID" value="NZ_CP039631.3"/>
</dbReference>
<sequence>MNIAQRDHQIAVGWIDAEIETLLRDVGKPNASSAARSSITLAFMLRAIDEAEHRHYQARIDKIYATYNASIVSAA</sequence>
<evidence type="ECO:0000313" key="2">
    <source>
        <dbReference type="Proteomes" id="UP000298274"/>
    </source>
</evidence>
<dbReference type="Proteomes" id="UP000298274">
    <property type="component" value="Chromosome"/>
</dbReference>
<reference evidence="2" key="1">
    <citation type="submission" date="2019-04" db="EMBL/GenBank/DDBJ databases">
        <title>Complete genome sequence of Pseudomonas veronii strain PVy, a versatile degrader capable of using multiple contaminants as sole carbon sources.</title>
        <authorList>
            <person name="Lopez-Echartea E."/>
            <person name="Ridl J."/>
            <person name="Pajer P."/>
            <person name="Strejcek M."/>
            <person name="Suman J."/>
            <person name="Uhlik O."/>
        </authorList>
    </citation>
    <scope>NUCLEOTIDE SEQUENCE [LARGE SCALE GENOMIC DNA]</scope>
    <source>
        <strain evidence="2">Pvy</strain>
    </source>
</reference>
<protein>
    <submittedName>
        <fullName evidence="1">Uncharacterized protein</fullName>
    </submittedName>
</protein>